<dbReference type="InterPro" id="IPR022134">
    <property type="entry name" value="DUF3667"/>
</dbReference>
<comment type="caution">
    <text evidence="2">The sequence shown here is derived from an EMBL/GenBank/DDBJ whole genome shotgun (WGS) entry which is preliminary data.</text>
</comment>
<keyword evidence="3" id="KW-1185">Reference proteome</keyword>
<keyword evidence="1" id="KW-1133">Transmembrane helix</keyword>
<keyword evidence="1" id="KW-0812">Transmembrane</keyword>
<name>A0A4Y9SVS2_9BURK</name>
<dbReference type="OrthoDB" id="9111327at2"/>
<reference evidence="2 3" key="1">
    <citation type="submission" date="2019-03" db="EMBL/GenBank/DDBJ databases">
        <title>Draft Genome Sequence of Massilia arenosa sp. nov., a Novel Massilia Species Isolated from a Sandy-loam Maize Soil.</title>
        <authorList>
            <person name="Raths R."/>
            <person name="Peta V."/>
            <person name="Bucking H."/>
        </authorList>
    </citation>
    <scope>NUCLEOTIDE SEQUENCE [LARGE SCALE GENOMIC DNA]</scope>
    <source>
        <strain evidence="2 3">MC02</strain>
    </source>
</reference>
<feature type="transmembrane region" description="Helical" evidence="1">
    <location>
        <begin position="89"/>
        <end position="108"/>
    </location>
</feature>
<dbReference type="Proteomes" id="UP000298438">
    <property type="component" value="Unassembled WGS sequence"/>
</dbReference>
<dbReference type="RefSeq" id="WP_135205587.1">
    <property type="nucleotide sequence ID" value="NZ_SPVF01000030.1"/>
</dbReference>
<keyword evidence="1" id="KW-0472">Membrane</keyword>
<dbReference type="Pfam" id="PF12412">
    <property type="entry name" value="DUF3667"/>
    <property type="match status" value="1"/>
</dbReference>
<sequence length="279" mass="31512">MRHRRDREPTVHASATCRNCGAAVTDNYCAHCGQETRLHVPTAFEFVHEFISHYVALEGKLWQTLKLLVLRPGALTAAYLAGQRQRYVLPLRVFLTFSILFFAVLKYAGHMEPRTGPQGRPVAQENVHLQTLWGTRFPSVLQRVDRFNALPTEQKIQLATSGFFAYVPYAVFLLMPLFALYLKLLYLGSGRRYGEHLLFALHTNAFAYFALAWAVLLPWGPVRMALGAWLLVYLPLAMQHVYGGRKSATTLRWLVLGTLHMISIAVAIASALSYALLHE</sequence>
<evidence type="ECO:0000256" key="1">
    <source>
        <dbReference type="SAM" id="Phobius"/>
    </source>
</evidence>
<accession>A0A4Y9SVS2</accession>
<feature type="transmembrane region" description="Helical" evidence="1">
    <location>
        <begin position="222"/>
        <end position="242"/>
    </location>
</feature>
<dbReference type="AlphaFoldDB" id="A0A4Y9SVS2"/>
<feature type="transmembrane region" description="Helical" evidence="1">
    <location>
        <begin position="163"/>
        <end position="185"/>
    </location>
</feature>
<evidence type="ECO:0000313" key="3">
    <source>
        <dbReference type="Proteomes" id="UP000298438"/>
    </source>
</evidence>
<protein>
    <submittedName>
        <fullName evidence="2">DUF3667 domain-containing protein</fullName>
    </submittedName>
</protein>
<dbReference type="EMBL" id="SPVF01000030">
    <property type="protein sequence ID" value="TFW28753.1"/>
    <property type="molecule type" value="Genomic_DNA"/>
</dbReference>
<evidence type="ECO:0000313" key="2">
    <source>
        <dbReference type="EMBL" id="TFW28753.1"/>
    </source>
</evidence>
<feature type="transmembrane region" description="Helical" evidence="1">
    <location>
        <begin position="254"/>
        <end position="277"/>
    </location>
</feature>
<organism evidence="2 3">
    <name type="scientific">Zemynaea arenosa</name>
    <dbReference type="NCBI Taxonomy" id="2561931"/>
    <lineage>
        <taxon>Bacteria</taxon>
        <taxon>Pseudomonadati</taxon>
        <taxon>Pseudomonadota</taxon>
        <taxon>Betaproteobacteria</taxon>
        <taxon>Burkholderiales</taxon>
        <taxon>Oxalobacteraceae</taxon>
        <taxon>Telluria group</taxon>
        <taxon>Zemynaea</taxon>
    </lineage>
</organism>
<feature type="transmembrane region" description="Helical" evidence="1">
    <location>
        <begin position="197"/>
        <end position="216"/>
    </location>
</feature>
<proteinExistence type="predicted"/>
<gene>
    <name evidence="2" type="ORF">E4L96_02100</name>
</gene>